<reference evidence="1" key="1">
    <citation type="submission" date="2023-11" db="EMBL/GenBank/DDBJ databases">
        <authorList>
            <person name="Poullet M."/>
        </authorList>
    </citation>
    <scope>NUCLEOTIDE SEQUENCE</scope>
    <source>
        <strain evidence="1">E1834</strain>
    </source>
</reference>
<proteinExistence type="predicted"/>
<evidence type="ECO:0000313" key="2">
    <source>
        <dbReference type="Proteomes" id="UP001497535"/>
    </source>
</evidence>
<evidence type="ECO:0000313" key="1">
    <source>
        <dbReference type="EMBL" id="CAK5029326.1"/>
    </source>
</evidence>
<dbReference type="EMBL" id="CAVMJV010000005">
    <property type="protein sequence ID" value="CAK5029326.1"/>
    <property type="molecule type" value="Genomic_DNA"/>
</dbReference>
<name>A0ACB0Y3M6_MELEN</name>
<protein>
    <submittedName>
        <fullName evidence="1">Uncharacterized protein</fullName>
    </submittedName>
</protein>
<keyword evidence="2" id="KW-1185">Reference proteome</keyword>
<sequence>MPNKSVRVSRPYWESSPSISSQLAHRRIFIAKNDSCPPQTTASSSQNGTINETATNNIIKKISHNDNERKSSISRIATGNISFTSASITRRELLLTQFPANPYHNGGRLLLKRDSELGRSLESVCSGASLKTKTVANKAAGFVSNSRKKSAREEKTSGLNSRNGSAKSYERNHSRIGYQTRTSFHQKIQVQGTLSEPLNAPEMDKQRCLNISSPPATERTSNGVVDETFNRSTSIRRCISSISKRFKKSPFEEFTPPVLQNQTENNYEVDGPHALIPSTSDDSLDNDPEFLELQEREQIVDKYERGPEQKDVDPWENPNFELYRITDRYGFVHKDEKFSADEAEKKRIKKELRREDKWVIMFKEWEHLRPSKLPERIWKGVPDKFRLLVWMRLLGANELKAKARNNLYNDLLIRARLVSKDIKQIDLDINRTYRDNLAFRRRYDVKQQSLFNLLTAYSMLNTEVGYCQGMSQIAAVFLMYMDEEDAFWCMHALLVTRKYTMHGKKNFLKIILTLFLKVFLFPASQNFIASKIIMTKFCSNICQELGNIWFVFWFLLLSNYFLKDQTGIPPIYLTKWWFGCFLDRVPFSLTLRLWDVFLYYGDCILIAMAYNIMKMHKKTILKLNIEQFMEFIQRTLAEDFGFSDDKVMESLEECLKKLQNDKMALPPPPNPTDPQEVPTKQLGPILTRSMLDIRSDIAEVYSRCSRANSLAGRSPAPSRRQQQRHYKSAAAAIRVPIQDATIEGTTTNTTNTIPFSTPASSSSFVSPPVEPFLRRVGSTKDRRHKPPPVPDEDGFVRMSPRQRREHQLQQQQQRLAEEAVTHKRQPSHYDNVLSSSSSDTSGVNNTNNGIINTNQLNNNTNNPSTFYTQQHGTSVLKNSNVNPIQQQQILQSPIHSNNVEHRRDISTDSSGRHRVHRTPNNVTYVMLGPEEEDNNSSDGSQQSIVPFRKNFVEQRTSAAIRRVVTSPQQQKPYFPPPDYPGSEKFLPKATATNIENKPNKNSEISETPKTIKTKAERHPSERTPSRIPMSTNTDRRRPSSQNERQPMAKPLYARDEKTVVKRF</sequence>
<dbReference type="Proteomes" id="UP001497535">
    <property type="component" value="Unassembled WGS sequence"/>
</dbReference>
<gene>
    <name evidence="1" type="ORF">MENTE1834_LOCUS6881</name>
</gene>
<organism evidence="1 2">
    <name type="scientific">Meloidogyne enterolobii</name>
    <name type="common">Root-knot nematode worm</name>
    <name type="synonym">Meloidogyne mayaguensis</name>
    <dbReference type="NCBI Taxonomy" id="390850"/>
    <lineage>
        <taxon>Eukaryota</taxon>
        <taxon>Metazoa</taxon>
        <taxon>Ecdysozoa</taxon>
        <taxon>Nematoda</taxon>
        <taxon>Chromadorea</taxon>
        <taxon>Rhabditida</taxon>
        <taxon>Tylenchina</taxon>
        <taxon>Tylenchomorpha</taxon>
        <taxon>Tylenchoidea</taxon>
        <taxon>Meloidogynidae</taxon>
        <taxon>Meloidogyninae</taxon>
        <taxon>Meloidogyne</taxon>
    </lineage>
</organism>
<comment type="caution">
    <text evidence="1">The sequence shown here is derived from an EMBL/GenBank/DDBJ whole genome shotgun (WGS) entry which is preliminary data.</text>
</comment>
<accession>A0ACB0Y3M6</accession>